<evidence type="ECO:0000313" key="2">
    <source>
        <dbReference type="EMBL" id="AQP52680.1"/>
    </source>
</evidence>
<evidence type="ECO:0000256" key="1">
    <source>
        <dbReference type="SAM" id="Phobius"/>
    </source>
</evidence>
<evidence type="ECO:0000313" key="3">
    <source>
        <dbReference type="Proteomes" id="UP000188235"/>
    </source>
</evidence>
<dbReference type="Proteomes" id="UP000188235">
    <property type="component" value="Chromosome"/>
</dbReference>
<keyword evidence="1" id="KW-1133">Transmembrane helix</keyword>
<name>A0A1Q2D2N0_9ACTN</name>
<gene>
    <name evidence="2" type="ORF">BW733_15930</name>
</gene>
<reference evidence="2 3" key="1">
    <citation type="journal article" date="2008" name="Int. J. Syst. Evol. Microbiol.">
        <title>Tessaracoccus flavescens sp. nov., isolated from marine sediment.</title>
        <authorList>
            <person name="Lee D.W."/>
            <person name="Lee S.D."/>
        </authorList>
    </citation>
    <scope>NUCLEOTIDE SEQUENCE [LARGE SCALE GENOMIC DNA]</scope>
    <source>
        <strain evidence="2 3">SST-39T</strain>
    </source>
</reference>
<dbReference type="AlphaFoldDB" id="A0A1Q2D2N0"/>
<accession>A0A1Q2D2N0</accession>
<keyword evidence="3" id="KW-1185">Reference proteome</keyword>
<feature type="transmembrane region" description="Helical" evidence="1">
    <location>
        <begin position="14"/>
        <end position="33"/>
    </location>
</feature>
<dbReference type="EMBL" id="CP019607">
    <property type="protein sequence ID" value="AQP52680.1"/>
    <property type="molecule type" value="Genomic_DNA"/>
</dbReference>
<dbReference type="KEGG" id="tfa:BW733_15930"/>
<proteinExistence type="predicted"/>
<sequence>MGSNYARRTVVGNWIKKILLVLVVAFVLFYLFTRPEAAAEAVRTFLGAFESIGRFFTSLAG</sequence>
<keyword evidence="1" id="KW-0812">Transmembrane</keyword>
<organism evidence="2 3">
    <name type="scientific">Tessaracoccus flavescens</name>
    <dbReference type="NCBI Taxonomy" id="399497"/>
    <lineage>
        <taxon>Bacteria</taxon>
        <taxon>Bacillati</taxon>
        <taxon>Actinomycetota</taxon>
        <taxon>Actinomycetes</taxon>
        <taxon>Propionibacteriales</taxon>
        <taxon>Propionibacteriaceae</taxon>
        <taxon>Tessaracoccus</taxon>
    </lineage>
</organism>
<dbReference type="STRING" id="399497.BW733_15930"/>
<protein>
    <submittedName>
        <fullName evidence="2">Uncharacterized protein</fullName>
    </submittedName>
</protein>
<keyword evidence="1" id="KW-0472">Membrane</keyword>